<reference evidence="9 10" key="1">
    <citation type="journal article" date="2019" name="Sci. Rep.">
        <title>Comparative genomics of chytrid fungi reveal insights into the obligate biotrophic and pathogenic lifestyle of Synchytrium endobioticum.</title>
        <authorList>
            <person name="van de Vossenberg B.T.L.H."/>
            <person name="Warris S."/>
            <person name="Nguyen H.D.T."/>
            <person name="van Gent-Pelzer M.P.E."/>
            <person name="Joly D.L."/>
            <person name="van de Geest H.C."/>
            <person name="Bonants P.J.M."/>
            <person name="Smith D.S."/>
            <person name="Levesque C.A."/>
            <person name="van der Lee T.A.J."/>
        </authorList>
    </citation>
    <scope>NUCLEOTIDE SEQUENCE [LARGE SCALE GENOMIC DNA]</scope>
    <source>
        <strain evidence="9 10">CBS 675.73</strain>
    </source>
</reference>
<name>A0A507FET1_9FUNG</name>
<keyword evidence="3 5" id="KW-0371">Homeobox</keyword>
<dbReference type="PANTHER" id="PTHR24324:SF5">
    <property type="entry name" value="HEMATOPOIETICALLY-EXPRESSED HOMEOBOX PROTEIN HHEX"/>
    <property type="match status" value="1"/>
</dbReference>
<keyword evidence="2 5" id="KW-0238">DNA-binding</keyword>
<dbReference type="Pfam" id="PF24818">
    <property type="entry name" value="PH_TRF2_HOY1"/>
    <property type="match status" value="1"/>
</dbReference>
<dbReference type="PANTHER" id="PTHR24324">
    <property type="entry name" value="HOMEOBOX PROTEIN HHEX"/>
    <property type="match status" value="1"/>
</dbReference>
<feature type="compositionally biased region" description="Basic and acidic residues" evidence="7">
    <location>
        <begin position="119"/>
        <end position="130"/>
    </location>
</feature>
<proteinExistence type="predicted"/>
<keyword evidence="10" id="KW-1185">Reference proteome</keyword>
<dbReference type="InterPro" id="IPR001356">
    <property type="entry name" value="HD"/>
</dbReference>
<dbReference type="SMART" id="SM00389">
    <property type="entry name" value="HOX"/>
    <property type="match status" value="1"/>
</dbReference>
<dbReference type="GO" id="GO:0030154">
    <property type="term" value="P:cell differentiation"/>
    <property type="evidence" value="ECO:0007669"/>
    <property type="project" value="TreeGrafter"/>
</dbReference>
<dbReference type="AlphaFoldDB" id="A0A507FET1"/>
<dbReference type="GO" id="GO:0006357">
    <property type="term" value="P:regulation of transcription by RNA polymerase II"/>
    <property type="evidence" value="ECO:0007669"/>
    <property type="project" value="TreeGrafter"/>
</dbReference>
<gene>
    <name evidence="9" type="ORF">CcCBS67573_g04077</name>
</gene>
<comment type="caution">
    <text evidence="9">The sequence shown here is derived from an EMBL/GenBank/DDBJ whole genome shotgun (WGS) entry which is preliminary data.</text>
</comment>
<evidence type="ECO:0000256" key="3">
    <source>
        <dbReference type="ARBA" id="ARBA00023155"/>
    </source>
</evidence>
<dbReference type="CDD" id="cd00086">
    <property type="entry name" value="homeodomain"/>
    <property type="match status" value="1"/>
</dbReference>
<dbReference type="STRING" id="246404.A0A507FET1"/>
<organism evidence="9 10">
    <name type="scientific">Chytriomyces confervae</name>
    <dbReference type="NCBI Taxonomy" id="246404"/>
    <lineage>
        <taxon>Eukaryota</taxon>
        <taxon>Fungi</taxon>
        <taxon>Fungi incertae sedis</taxon>
        <taxon>Chytridiomycota</taxon>
        <taxon>Chytridiomycota incertae sedis</taxon>
        <taxon>Chytridiomycetes</taxon>
        <taxon>Chytridiales</taxon>
        <taxon>Chytriomycetaceae</taxon>
        <taxon>Chytriomyces</taxon>
    </lineage>
</organism>
<dbReference type="Proteomes" id="UP000320333">
    <property type="component" value="Unassembled WGS sequence"/>
</dbReference>
<keyword evidence="4 5" id="KW-0539">Nucleus</keyword>
<dbReference type="PROSITE" id="PS50071">
    <property type="entry name" value="HOMEOBOX_2"/>
    <property type="match status" value="1"/>
</dbReference>
<evidence type="ECO:0000259" key="8">
    <source>
        <dbReference type="PROSITE" id="PS50071"/>
    </source>
</evidence>
<feature type="DNA-binding region" description="Homeobox" evidence="5">
    <location>
        <begin position="63"/>
        <end position="122"/>
    </location>
</feature>
<sequence length="476" mass="52226">MDAQLSPSTPTHNDSPFKSILAAAAVGNTKNPHPSFGRGSSNKAGQKFIACANGPPIPLRPDGKRKRVHPTREQQALLETFFQTTPKPNSKERADICNQVNINMRSVQVWFQNRRAKSKKEADSRSHEDLAADSSDCGTSAVAMSAEAEPARPSNLQLEAQQLYQFHPPQLYPQNSEPQTSMQTIENHQTMVQRNASDASSHWISNPVSTRILATDLRIGTWRRATSTGNDLVLEVNPFEGILRWMLIESGHTFKLELPIAYVVDVSIHPAPESATLSRLCLELSSQATPLFYCEARNVSQGNRPTGIFVDSPDFTENQQASFSRQHSIEGPSNEMEKLFIILSEYFQAVQQAQSCQDAAAGDASVLSYFSSDAAPLSAMSSMLTPLSMSHRHHQGLQESAIPFNPTFASVMVYPPREDFVNNDAGLGIMAGLASGDTDSVTQNERHLPSPPEHTGTFDAYLQRAIGGYDGQGMRK</sequence>
<feature type="domain" description="Homeobox" evidence="8">
    <location>
        <begin position="61"/>
        <end position="121"/>
    </location>
</feature>
<comment type="subcellular location">
    <subcellularLocation>
        <location evidence="1 5 6">Nucleus</location>
    </subcellularLocation>
</comment>
<evidence type="ECO:0000256" key="1">
    <source>
        <dbReference type="ARBA" id="ARBA00004123"/>
    </source>
</evidence>
<evidence type="ECO:0000313" key="10">
    <source>
        <dbReference type="Proteomes" id="UP000320333"/>
    </source>
</evidence>
<dbReference type="InterPro" id="IPR051000">
    <property type="entry name" value="Homeobox_DNA-bind_prot"/>
</dbReference>
<dbReference type="InterPro" id="IPR057939">
    <property type="entry name" value="TRF2_HOY1_PH"/>
</dbReference>
<evidence type="ECO:0000256" key="2">
    <source>
        <dbReference type="ARBA" id="ARBA00023125"/>
    </source>
</evidence>
<dbReference type="SUPFAM" id="SSF46689">
    <property type="entry name" value="Homeodomain-like"/>
    <property type="match status" value="1"/>
</dbReference>
<dbReference type="EMBL" id="QEAP01000115">
    <property type="protein sequence ID" value="TPX74642.1"/>
    <property type="molecule type" value="Genomic_DNA"/>
</dbReference>
<protein>
    <recommendedName>
        <fullName evidence="8">Homeobox domain-containing protein</fullName>
    </recommendedName>
</protein>
<feature type="region of interest" description="Disordered" evidence="7">
    <location>
        <begin position="118"/>
        <end position="152"/>
    </location>
</feature>
<feature type="region of interest" description="Disordered" evidence="7">
    <location>
        <begin position="436"/>
        <end position="457"/>
    </location>
</feature>
<dbReference type="OrthoDB" id="6159439at2759"/>
<evidence type="ECO:0000256" key="6">
    <source>
        <dbReference type="RuleBase" id="RU000682"/>
    </source>
</evidence>
<dbReference type="GO" id="GO:0005634">
    <property type="term" value="C:nucleus"/>
    <property type="evidence" value="ECO:0007669"/>
    <property type="project" value="UniProtKB-SubCell"/>
</dbReference>
<evidence type="ECO:0000313" key="9">
    <source>
        <dbReference type="EMBL" id="TPX74642.1"/>
    </source>
</evidence>
<evidence type="ECO:0000256" key="7">
    <source>
        <dbReference type="SAM" id="MobiDB-lite"/>
    </source>
</evidence>
<dbReference type="InterPro" id="IPR009057">
    <property type="entry name" value="Homeodomain-like_sf"/>
</dbReference>
<evidence type="ECO:0000256" key="4">
    <source>
        <dbReference type="ARBA" id="ARBA00023242"/>
    </source>
</evidence>
<dbReference type="GO" id="GO:0000978">
    <property type="term" value="F:RNA polymerase II cis-regulatory region sequence-specific DNA binding"/>
    <property type="evidence" value="ECO:0007669"/>
    <property type="project" value="TreeGrafter"/>
</dbReference>
<evidence type="ECO:0000256" key="5">
    <source>
        <dbReference type="PROSITE-ProRule" id="PRU00108"/>
    </source>
</evidence>
<dbReference type="Gene3D" id="1.10.10.60">
    <property type="entry name" value="Homeodomain-like"/>
    <property type="match status" value="1"/>
</dbReference>
<dbReference type="Pfam" id="PF00046">
    <property type="entry name" value="Homeodomain"/>
    <property type="match status" value="1"/>
</dbReference>
<accession>A0A507FET1</accession>